<name>A0A168QPA0_9BACL</name>
<dbReference type="EMBL" id="LVJI01000002">
    <property type="protein sequence ID" value="OAB48023.1"/>
    <property type="molecule type" value="Genomic_DNA"/>
</dbReference>
<reference evidence="1 2" key="1">
    <citation type="submission" date="2016-03" db="EMBL/GenBank/DDBJ databases">
        <title>Draft genome sequence of Paenibacillus antarcticus CECT 5836.</title>
        <authorList>
            <person name="Shin S.-K."/>
            <person name="Yi H."/>
        </authorList>
    </citation>
    <scope>NUCLEOTIDE SEQUENCE [LARGE SCALE GENOMIC DNA]</scope>
    <source>
        <strain evidence="1 2">CECT 5836</strain>
    </source>
</reference>
<gene>
    <name evidence="1" type="ORF">PBAT_03885</name>
</gene>
<dbReference type="Proteomes" id="UP000077355">
    <property type="component" value="Unassembled WGS sequence"/>
</dbReference>
<accession>A0A168QPA0</accession>
<organism evidence="1 2">
    <name type="scientific">Paenibacillus antarcticus</name>
    <dbReference type="NCBI Taxonomy" id="253703"/>
    <lineage>
        <taxon>Bacteria</taxon>
        <taxon>Bacillati</taxon>
        <taxon>Bacillota</taxon>
        <taxon>Bacilli</taxon>
        <taxon>Bacillales</taxon>
        <taxon>Paenibacillaceae</taxon>
        <taxon>Paenibacillus</taxon>
    </lineage>
</organism>
<evidence type="ECO:0000313" key="2">
    <source>
        <dbReference type="Proteomes" id="UP000077355"/>
    </source>
</evidence>
<comment type="caution">
    <text evidence="1">The sequence shown here is derived from an EMBL/GenBank/DDBJ whole genome shotgun (WGS) entry which is preliminary data.</text>
</comment>
<dbReference type="AlphaFoldDB" id="A0A168QPA0"/>
<sequence length="137" mass="15333">MKRAVLGLLMYTLILMLISGCSEQAVDGDILKGLEASLETQGISMQQEGRQSSDALEKVYPYKFTIQADPKSEDYILVYLFDGNNQVEQAIKNQHYTITSLTKFANITNANVLVVYFAPSGDLDKYQKKIEDAVNQL</sequence>
<evidence type="ECO:0000313" key="1">
    <source>
        <dbReference type="EMBL" id="OAB48023.1"/>
    </source>
</evidence>
<proteinExistence type="predicted"/>
<dbReference type="PROSITE" id="PS51257">
    <property type="entry name" value="PROKAR_LIPOPROTEIN"/>
    <property type="match status" value="1"/>
</dbReference>
<evidence type="ECO:0008006" key="3">
    <source>
        <dbReference type="Google" id="ProtNLM"/>
    </source>
</evidence>
<protein>
    <recommendedName>
        <fullName evidence="3">DUF4358 domain-containing protein</fullName>
    </recommendedName>
</protein>
<dbReference type="RefSeq" id="WP_068646763.1">
    <property type="nucleotide sequence ID" value="NZ_LVJI01000002.1"/>
</dbReference>
<keyword evidence="2" id="KW-1185">Reference proteome</keyword>